<organism evidence="1 2">
    <name type="scientific">Steinernema carpocapsae</name>
    <name type="common">Entomopathogenic nematode</name>
    <dbReference type="NCBI Taxonomy" id="34508"/>
    <lineage>
        <taxon>Eukaryota</taxon>
        <taxon>Metazoa</taxon>
        <taxon>Ecdysozoa</taxon>
        <taxon>Nematoda</taxon>
        <taxon>Chromadorea</taxon>
        <taxon>Rhabditida</taxon>
        <taxon>Tylenchina</taxon>
        <taxon>Panagrolaimomorpha</taxon>
        <taxon>Strongyloidoidea</taxon>
        <taxon>Steinernematidae</taxon>
        <taxon>Steinernema</taxon>
    </lineage>
</organism>
<proteinExistence type="predicted"/>
<sequence>MSGRMDLDAIVVCEDCGSSMKQKSLPKHKSRFRTLRDVCSHMNDEHGFEFEFEKYEFDNASDFQVWAPILRLILDSQISGLVPRTRRKRGPFQPQTRHLHGS</sequence>
<evidence type="ECO:0000313" key="1">
    <source>
        <dbReference type="EMBL" id="TKR82946.1"/>
    </source>
</evidence>
<reference evidence="1 2" key="2">
    <citation type="journal article" date="2019" name="G3 (Bethesda)">
        <title>Hybrid Assembly of the Genome of the Entomopathogenic Nematode Steinernema carpocapsae Identifies the X-Chromosome.</title>
        <authorList>
            <person name="Serra L."/>
            <person name="Macchietto M."/>
            <person name="Macias-Munoz A."/>
            <person name="McGill C.J."/>
            <person name="Rodriguez I.M."/>
            <person name="Rodriguez B."/>
            <person name="Murad R."/>
            <person name="Mortazavi A."/>
        </authorList>
    </citation>
    <scope>NUCLEOTIDE SEQUENCE [LARGE SCALE GENOMIC DNA]</scope>
    <source>
        <strain evidence="1 2">ALL</strain>
    </source>
</reference>
<comment type="caution">
    <text evidence="1">The sequence shown here is derived from an EMBL/GenBank/DDBJ whole genome shotgun (WGS) entry which is preliminary data.</text>
</comment>
<gene>
    <name evidence="1" type="ORF">L596_016614</name>
</gene>
<accession>A0A4U5NJ87</accession>
<dbReference type="Proteomes" id="UP000298663">
    <property type="component" value="Unassembled WGS sequence"/>
</dbReference>
<dbReference type="AlphaFoldDB" id="A0A4U5NJ87"/>
<name>A0A4U5NJ87_STECR</name>
<dbReference type="EMBL" id="AZBU02000004">
    <property type="protein sequence ID" value="TKR82946.1"/>
    <property type="molecule type" value="Genomic_DNA"/>
</dbReference>
<keyword evidence="2" id="KW-1185">Reference proteome</keyword>
<protein>
    <submittedName>
        <fullName evidence="1">Uncharacterized protein</fullName>
    </submittedName>
</protein>
<reference evidence="1 2" key="1">
    <citation type="journal article" date="2015" name="Genome Biol.">
        <title>Comparative genomics of Steinernema reveals deeply conserved gene regulatory networks.</title>
        <authorList>
            <person name="Dillman A.R."/>
            <person name="Macchietto M."/>
            <person name="Porter C.F."/>
            <person name="Rogers A."/>
            <person name="Williams B."/>
            <person name="Antoshechkin I."/>
            <person name="Lee M.M."/>
            <person name="Goodwin Z."/>
            <person name="Lu X."/>
            <person name="Lewis E.E."/>
            <person name="Goodrich-Blair H."/>
            <person name="Stock S.P."/>
            <person name="Adams B.J."/>
            <person name="Sternberg P.W."/>
            <person name="Mortazavi A."/>
        </authorList>
    </citation>
    <scope>NUCLEOTIDE SEQUENCE [LARGE SCALE GENOMIC DNA]</scope>
    <source>
        <strain evidence="1 2">ALL</strain>
    </source>
</reference>
<evidence type="ECO:0000313" key="2">
    <source>
        <dbReference type="Proteomes" id="UP000298663"/>
    </source>
</evidence>